<dbReference type="InterPro" id="IPR000742">
    <property type="entry name" value="EGF"/>
</dbReference>
<dbReference type="SUPFAM" id="SSF57196">
    <property type="entry name" value="EGF/Laminin"/>
    <property type="match status" value="1"/>
</dbReference>
<feature type="signal peptide" evidence="2">
    <location>
        <begin position="1"/>
        <end position="24"/>
    </location>
</feature>
<dbReference type="Proteomes" id="UP000005408">
    <property type="component" value="Unassembled WGS sequence"/>
</dbReference>
<dbReference type="Pfam" id="PF00754">
    <property type="entry name" value="F5_F8_type_C"/>
    <property type="match status" value="1"/>
</dbReference>
<sequence>MTTVWISRVFWIWKIFLLFQATDASHEEVLQIHYPSVTLSAQKNGYLSAQTEGGGDIHINSKGNNTSVYFDNINLLQLIEKVMSLPPVWMNHTDTGYSGNFEGGKYFSIPLNVMTPGTKNLSFEIVAGSLPPGVFLDIPNRRISGIAPDEDAEYIFTVRAKTGYGKFADAVFRFDSYELNQCEENPCHNNGVCNNTNEGKGYTCNCTGYYGERHCDTDCRLNSIGVSNKKTIPDAQLSAYLSRDQSLATEARLNSNSSSGWCGENGNAWIQVDLGSVGRVFAVTTQAGSSDKFLKSFTLSCSTDGAKFSDVMGTNTTAAYVFPSGTGALTQPLPDPATCRFVRLHPSTYKVHPCLKLELHGCVP</sequence>
<dbReference type="SMART" id="SM00231">
    <property type="entry name" value="FA58C"/>
    <property type="match status" value="1"/>
</dbReference>
<feature type="domain" description="EGF-like" evidence="4">
    <location>
        <begin position="178"/>
        <end position="216"/>
    </location>
</feature>
<dbReference type="Pfam" id="PF05345">
    <property type="entry name" value="He_PIG"/>
    <property type="match status" value="1"/>
</dbReference>
<dbReference type="PROSITE" id="PS50022">
    <property type="entry name" value="FA58C_3"/>
    <property type="match status" value="1"/>
</dbReference>
<evidence type="ECO:0000313" key="5">
    <source>
        <dbReference type="EnsemblMetazoa" id="G17192.1:cds"/>
    </source>
</evidence>
<feature type="domain" description="F5/8 type C" evidence="3">
    <location>
        <begin position="219"/>
        <end position="362"/>
    </location>
</feature>
<dbReference type="AlphaFoldDB" id="A0A8W8J4C0"/>
<dbReference type="InterPro" id="IPR008979">
    <property type="entry name" value="Galactose-bd-like_sf"/>
</dbReference>
<protein>
    <recommendedName>
        <fullName evidence="7">EGF-like repeat and discoidin I-like domain-containing protein 3</fullName>
    </recommendedName>
</protein>
<reference evidence="5" key="1">
    <citation type="submission" date="2022-08" db="UniProtKB">
        <authorList>
            <consortium name="EnsemblMetazoa"/>
        </authorList>
    </citation>
    <scope>IDENTIFICATION</scope>
    <source>
        <strain evidence="5">05x7-T-G4-1.051#20</strain>
    </source>
</reference>
<proteinExistence type="predicted"/>
<dbReference type="CDD" id="cd00053">
    <property type="entry name" value="EGF"/>
    <property type="match status" value="1"/>
</dbReference>
<evidence type="ECO:0000256" key="2">
    <source>
        <dbReference type="SAM" id="SignalP"/>
    </source>
</evidence>
<dbReference type="PANTHER" id="PTHR24543:SF325">
    <property type="entry name" value="F5_8 TYPE C DOMAIN-CONTAINING PROTEIN"/>
    <property type="match status" value="1"/>
</dbReference>
<dbReference type="InterPro" id="IPR000421">
    <property type="entry name" value="FA58C"/>
</dbReference>
<organism evidence="5 6">
    <name type="scientific">Magallana gigas</name>
    <name type="common">Pacific oyster</name>
    <name type="synonym">Crassostrea gigas</name>
    <dbReference type="NCBI Taxonomy" id="29159"/>
    <lineage>
        <taxon>Eukaryota</taxon>
        <taxon>Metazoa</taxon>
        <taxon>Spiralia</taxon>
        <taxon>Lophotrochozoa</taxon>
        <taxon>Mollusca</taxon>
        <taxon>Bivalvia</taxon>
        <taxon>Autobranchia</taxon>
        <taxon>Pteriomorphia</taxon>
        <taxon>Ostreida</taxon>
        <taxon>Ostreoidea</taxon>
        <taxon>Ostreidae</taxon>
        <taxon>Magallana</taxon>
    </lineage>
</organism>
<keyword evidence="6" id="KW-1185">Reference proteome</keyword>
<evidence type="ECO:0000259" key="4">
    <source>
        <dbReference type="PROSITE" id="PS50026"/>
    </source>
</evidence>
<keyword evidence="1" id="KW-1015">Disulfide bond</keyword>
<feature type="disulfide bond" evidence="1">
    <location>
        <begin position="187"/>
        <end position="204"/>
    </location>
</feature>
<dbReference type="Gene3D" id="2.60.120.260">
    <property type="entry name" value="Galactose-binding domain-like"/>
    <property type="match status" value="1"/>
</dbReference>
<evidence type="ECO:0000259" key="3">
    <source>
        <dbReference type="PROSITE" id="PS50022"/>
    </source>
</evidence>
<evidence type="ECO:0000256" key="1">
    <source>
        <dbReference type="PROSITE-ProRule" id="PRU00076"/>
    </source>
</evidence>
<accession>A0A8W8J4C0</accession>
<comment type="caution">
    <text evidence="1">Lacks conserved residue(s) required for the propagation of feature annotation.</text>
</comment>
<evidence type="ECO:0008006" key="7">
    <source>
        <dbReference type="Google" id="ProtNLM"/>
    </source>
</evidence>
<feature type="disulfide bond" evidence="1">
    <location>
        <begin position="206"/>
        <end position="215"/>
    </location>
</feature>
<feature type="chain" id="PRO_5036495461" description="EGF-like repeat and discoidin I-like domain-containing protein 3" evidence="2">
    <location>
        <begin position="25"/>
        <end position="364"/>
    </location>
</feature>
<dbReference type="SUPFAM" id="SSF49785">
    <property type="entry name" value="Galactose-binding domain-like"/>
    <property type="match status" value="1"/>
</dbReference>
<dbReference type="Gene3D" id="2.10.25.10">
    <property type="entry name" value="Laminin"/>
    <property type="match status" value="1"/>
</dbReference>
<dbReference type="PANTHER" id="PTHR24543">
    <property type="entry name" value="MULTICOPPER OXIDASE-RELATED"/>
    <property type="match status" value="1"/>
</dbReference>
<keyword evidence="1" id="KW-0245">EGF-like domain</keyword>
<keyword evidence="2" id="KW-0732">Signal</keyword>
<dbReference type="EnsemblMetazoa" id="G17192.1">
    <property type="protein sequence ID" value="G17192.1:cds"/>
    <property type="gene ID" value="G17192"/>
</dbReference>
<name>A0A8W8J4C0_MAGGI</name>
<dbReference type="PROSITE" id="PS50026">
    <property type="entry name" value="EGF_3"/>
    <property type="match status" value="1"/>
</dbReference>
<evidence type="ECO:0000313" key="6">
    <source>
        <dbReference type="Proteomes" id="UP000005408"/>
    </source>
</evidence>